<protein>
    <submittedName>
        <fullName evidence="1">Uncharacterized protein</fullName>
    </submittedName>
</protein>
<gene>
    <name evidence="1" type="ORF">LCGC14_1408130</name>
</gene>
<reference evidence="1" key="1">
    <citation type="journal article" date="2015" name="Nature">
        <title>Complex archaea that bridge the gap between prokaryotes and eukaryotes.</title>
        <authorList>
            <person name="Spang A."/>
            <person name="Saw J.H."/>
            <person name="Jorgensen S.L."/>
            <person name="Zaremba-Niedzwiedzka K."/>
            <person name="Martijn J."/>
            <person name="Lind A.E."/>
            <person name="van Eijk R."/>
            <person name="Schleper C."/>
            <person name="Guy L."/>
            <person name="Ettema T.J."/>
        </authorList>
    </citation>
    <scope>NUCLEOTIDE SEQUENCE</scope>
</reference>
<dbReference type="EMBL" id="LAZR01009266">
    <property type="protein sequence ID" value="KKM73668.1"/>
    <property type="molecule type" value="Genomic_DNA"/>
</dbReference>
<comment type="caution">
    <text evidence="1">The sequence shown here is derived from an EMBL/GenBank/DDBJ whole genome shotgun (WGS) entry which is preliminary data.</text>
</comment>
<accession>A0A0F9JVC3</accession>
<sequence>MPLRPKVQLVFGSGLDRETGVMATQPASFEDLRNVVLFRGKAQTRKGLESMLTFASTTHIIAIQALRSESAGMIVTYDDASGDVNIWRIDADATSSTLIGLWFNHGAGSDPPIVQTAEMSDKVFFAHASTSQFNRAQTFMYDPSGIPVLAGLTADFDGFGDAPIRFAGVVSHLEYLFGWGFGTASLSRPEMVRVSQPGEPNVFDLNHYLIIGDRRDPVVTCVPFSATLGVFKNSLTHEIIGKNRANFGSRRIDPLFGCIGPRLAINVGGSVFFWSEIGPRISSGSIESRDAAQPLDVFGFEPETLVQEGSSATAFSGFIRDIRALFFAFNRRLYVLFLRGGLANAKWCYWELGVDVFSAGPLFPSSTIALTAPTGHPECTGAVKGTGNVTVSWDNIGLTGDEIVEVWYRSIGVVTPNPNLNIDVDPADGVADLWTKVEDPQHTVTFTVSIAGQEIDVTATSDGAVNESGLEFVIEGVLPGSNVELRVTRALLAGTGHLHWGWEWRDNVDAVISTVDTDLDTPPVLGQTDTLQGTAPALTDDIRVFLYAVTDDVAEVTDALYMAAFGVFPDVAGEWQATAVEANGQATQSLIIALADNSDWEFALRYRRGPLFTAGYESSDPLDWPEVSRCQTITEDPILTPPTIIVSTMPISQDLAATGSRWFHGDALTDGLVVLHVIKTVVGADIEIWRQLDAESVPTLFSGPFGGVEAPAVNFPSDITLSGERETDVQYFAKHVIPGSTSASALSAAYVQWVGPHPVPGISPIEFIAFTRGISGEIIVSSTFNWNRKAANNQLVTVEWEIQSNTNGAGYVVAATLAADVGLNGGTKQFTGLTPTDSILYRSRMKHDFAGNTIYSDFSVVSGPVVVP</sequence>
<dbReference type="AlphaFoldDB" id="A0A0F9JVC3"/>
<proteinExistence type="predicted"/>
<organism evidence="1">
    <name type="scientific">marine sediment metagenome</name>
    <dbReference type="NCBI Taxonomy" id="412755"/>
    <lineage>
        <taxon>unclassified sequences</taxon>
        <taxon>metagenomes</taxon>
        <taxon>ecological metagenomes</taxon>
    </lineage>
</organism>
<name>A0A0F9JVC3_9ZZZZ</name>
<evidence type="ECO:0000313" key="1">
    <source>
        <dbReference type="EMBL" id="KKM73668.1"/>
    </source>
</evidence>